<keyword evidence="2" id="KW-1185">Reference proteome</keyword>
<reference evidence="1 2" key="1">
    <citation type="submission" date="2016-10" db="EMBL/GenBank/DDBJ databases">
        <authorList>
            <person name="de Groot N.N."/>
        </authorList>
    </citation>
    <scope>NUCLEOTIDE SEQUENCE [LARGE SCALE GENOMIC DNA]</scope>
    <source>
        <strain evidence="1 2">CGMCC 4.6858</strain>
    </source>
</reference>
<sequence length="183" mass="18444">MTSRLAPVLTFVGVLAAGVLPAGLLGVDTSLRVAGAAALLAVALAAAGVAAASLVLRRRLGELRHLPDLGRHFVTRHEGARVTGISHDEGGVTLLVASEEVQTMVLDESGTPDHVSGGGPGTSRWRIPGTARLSDAQAGSVEALLTEATPVRVVSSGVVGLAGPVATGWRLEARNGLVLSSGL</sequence>
<dbReference type="EMBL" id="FMZM01000001">
    <property type="protein sequence ID" value="SDC03369.1"/>
    <property type="molecule type" value="Genomic_DNA"/>
</dbReference>
<proteinExistence type="predicted"/>
<evidence type="ECO:0000313" key="2">
    <source>
        <dbReference type="Proteomes" id="UP000199034"/>
    </source>
</evidence>
<dbReference type="Proteomes" id="UP000199034">
    <property type="component" value="Unassembled WGS sequence"/>
</dbReference>
<protein>
    <submittedName>
        <fullName evidence="1">Uncharacterized protein</fullName>
    </submittedName>
</protein>
<name>A0A1G6I9Z6_9ACTN</name>
<gene>
    <name evidence="1" type="ORF">SAMN05421872_101112</name>
</gene>
<evidence type="ECO:0000313" key="1">
    <source>
        <dbReference type="EMBL" id="SDC03369.1"/>
    </source>
</evidence>
<accession>A0A1G6I9Z6</accession>
<dbReference type="RefSeq" id="WP_090849698.1">
    <property type="nucleotide sequence ID" value="NZ_FMZM01000001.1"/>
</dbReference>
<organism evidence="1 2">
    <name type="scientific">Nocardioides lianchengensis</name>
    <dbReference type="NCBI Taxonomy" id="1045774"/>
    <lineage>
        <taxon>Bacteria</taxon>
        <taxon>Bacillati</taxon>
        <taxon>Actinomycetota</taxon>
        <taxon>Actinomycetes</taxon>
        <taxon>Propionibacteriales</taxon>
        <taxon>Nocardioidaceae</taxon>
        <taxon>Nocardioides</taxon>
    </lineage>
</organism>
<dbReference type="OrthoDB" id="9900653at2"/>
<dbReference type="AlphaFoldDB" id="A0A1G6I9Z6"/>